<evidence type="ECO:0000313" key="6">
    <source>
        <dbReference type="EMBL" id="TGG37186.1"/>
    </source>
</evidence>
<comment type="similarity">
    <text evidence="1 4">Belongs to the bacterial histone-like protein family.</text>
</comment>
<keyword evidence="3 6" id="KW-0238">DNA-binding</keyword>
<evidence type="ECO:0000256" key="4">
    <source>
        <dbReference type="RuleBase" id="RU003939"/>
    </source>
</evidence>
<feature type="compositionally biased region" description="Polar residues" evidence="5">
    <location>
        <begin position="1"/>
        <end position="12"/>
    </location>
</feature>
<dbReference type="Proteomes" id="UP000297635">
    <property type="component" value="Unassembled WGS sequence"/>
</dbReference>
<dbReference type="SMART" id="SM00411">
    <property type="entry name" value="BHL"/>
    <property type="match status" value="1"/>
</dbReference>
<reference evidence="6 7" key="1">
    <citation type="submission" date="2019-02" db="EMBL/GenBank/DDBJ databases">
        <title>Isolation and identification of novel species under the genus Muribaculum.</title>
        <authorList>
            <person name="Miyake S."/>
            <person name="Ding Y."/>
            <person name="Low A."/>
            <person name="Soh M."/>
            <person name="Seedorf H."/>
        </authorList>
    </citation>
    <scope>NUCLEOTIDE SEQUENCE [LARGE SCALE GENOMIC DNA]</scope>
    <source>
        <strain evidence="6 7">TLL-A3</strain>
    </source>
</reference>
<dbReference type="EMBL" id="SJSA01000002">
    <property type="protein sequence ID" value="TGG37186.1"/>
    <property type="molecule type" value="Genomic_DNA"/>
</dbReference>
<dbReference type="PANTHER" id="PTHR33175:SF3">
    <property type="entry name" value="DNA-BINDING PROTEIN HU-BETA"/>
    <property type="match status" value="1"/>
</dbReference>
<dbReference type="Pfam" id="PF00216">
    <property type="entry name" value="Bac_DNA_binding"/>
    <property type="match status" value="1"/>
</dbReference>
<dbReference type="InterPro" id="IPR010992">
    <property type="entry name" value="IHF-like_DNA-bd_dom_sf"/>
</dbReference>
<dbReference type="Gene3D" id="4.10.520.10">
    <property type="entry name" value="IHF-like DNA-binding proteins"/>
    <property type="match status" value="1"/>
</dbReference>
<sequence length="107" mass="11527">MSATAKQVTIGNNPVRGAKHSDSSQIAKTTGIDKAAVVTVIEQFMTIVKDSLAHGENVYLRGFGSFIVKTRAEKTARNISKNTTLVIPAHNIPAFKPANCFKEEVAK</sequence>
<dbReference type="InterPro" id="IPR000119">
    <property type="entry name" value="Hist_DNA-bd"/>
</dbReference>
<evidence type="ECO:0000256" key="2">
    <source>
        <dbReference type="ARBA" id="ARBA00023067"/>
    </source>
</evidence>
<evidence type="ECO:0000313" key="7">
    <source>
        <dbReference type="Proteomes" id="UP000297635"/>
    </source>
</evidence>
<dbReference type="PRINTS" id="PR01727">
    <property type="entry name" value="DNABINDINGHU"/>
</dbReference>
<proteinExistence type="inferred from homology"/>
<gene>
    <name evidence="6" type="ORF">EZ315_14295</name>
</gene>
<dbReference type="GO" id="GO:0005829">
    <property type="term" value="C:cytosol"/>
    <property type="evidence" value="ECO:0007669"/>
    <property type="project" value="TreeGrafter"/>
</dbReference>
<evidence type="ECO:0000256" key="5">
    <source>
        <dbReference type="SAM" id="MobiDB-lite"/>
    </source>
</evidence>
<dbReference type="GO" id="GO:0003677">
    <property type="term" value="F:DNA binding"/>
    <property type="evidence" value="ECO:0007669"/>
    <property type="project" value="UniProtKB-KW"/>
</dbReference>
<name>A0A4Z0V616_9BACT</name>
<dbReference type="GO" id="GO:0030261">
    <property type="term" value="P:chromosome condensation"/>
    <property type="evidence" value="ECO:0007669"/>
    <property type="project" value="UniProtKB-KW"/>
</dbReference>
<evidence type="ECO:0000256" key="3">
    <source>
        <dbReference type="ARBA" id="ARBA00023125"/>
    </source>
</evidence>
<dbReference type="GO" id="GO:0030527">
    <property type="term" value="F:structural constituent of chromatin"/>
    <property type="evidence" value="ECO:0007669"/>
    <property type="project" value="InterPro"/>
</dbReference>
<keyword evidence="7" id="KW-1185">Reference proteome</keyword>
<accession>A0A4Z0V616</accession>
<organism evidence="6 7">
    <name type="scientific">Duncaniella freteri</name>
    <dbReference type="NCBI Taxonomy" id="2530391"/>
    <lineage>
        <taxon>Bacteria</taxon>
        <taxon>Pseudomonadati</taxon>
        <taxon>Bacteroidota</taxon>
        <taxon>Bacteroidia</taxon>
        <taxon>Bacteroidales</taxon>
        <taxon>Muribaculaceae</taxon>
        <taxon>Duncaniella</taxon>
    </lineage>
</organism>
<dbReference type="SUPFAM" id="SSF47729">
    <property type="entry name" value="IHF-like DNA-binding proteins"/>
    <property type="match status" value="1"/>
</dbReference>
<dbReference type="AlphaFoldDB" id="A0A4Z0V616"/>
<evidence type="ECO:0000256" key="1">
    <source>
        <dbReference type="ARBA" id="ARBA00010529"/>
    </source>
</evidence>
<protein>
    <submittedName>
        <fullName evidence="6">HU family DNA-binding protein</fullName>
    </submittedName>
</protein>
<dbReference type="CDD" id="cd13832">
    <property type="entry name" value="IHF"/>
    <property type="match status" value="1"/>
</dbReference>
<keyword evidence="2" id="KW-0226">DNA condensation</keyword>
<feature type="region of interest" description="Disordered" evidence="5">
    <location>
        <begin position="1"/>
        <end position="24"/>
    </location>
</feature>
<comment type="caution">
    <text evidence="6">The sequence shown here is derived from an EMBL/GenBank/DDBJ whole genome shotgun (WGS) entry which is preliminary data.</text>
</comment>
<dbReference type="PANTHER" id="PTHR33175">
    <property type="entry name" value="DNA-BINDING PROTEIN HU"/>
    <property type="match status" value="1"/>
</dbReference>